<dbReference type="AlphaFoldDB" id="B4MRT5"/>
<dbReference type="InParanoid" id="B4MRT5"/>
<protein>
    <submittedName>
        <fullName evidence="3">Uncharacterized protein</fullName>
    </submittedName>
</protein>
<dbReference type="Proteomes" id="UP000007798">
    <property type="component" value="Unassembled WGS sequence"/>
</dbReference>
<dbReference type="STRING" id="7260.B4MRT5"/>
<dbReference type="SUPFAM" id="SSF48452">
    <property type="entry name" value="TPR-like"/>
    <property type="match status" value="1"/>
</dbReference>
<dbReference type="KEGG" id="dwi:6640875"/>
<sequence>MASIIDTPQVGIGEPVPIWHKIDWPPEVQHDIFRDWGTYYSRRRRENFAMHYYDKALNLDPKDHMTLYRRCQSKRKAAQIEGALQDCMEAASIAQKVRGQDASINLEICDVLYELNQFEKSKVYMHDNIRQFKGNKTKSFEQRLIVVDEVINDVTGDALTNFFSKHSKIVDRVNEIRKAKEIMDNRPMWKILREQQKCDVVSIPDIKELLLSPLEIARRRRAFNVFHQAYINDSWIDVLFMKDLRKNPSLFMPQCKNSFGFLATLSSKQYDIVRKFMKMLQSRSPLYYVNYVKYRNKKLLESNREAYLFRVQYQTRRNMNVALRTIRQLRKDRKVTQLTKYVETLMGDYVMIKTHRVMCWKFEFINEVYNTLALALIEQFVSPKNFNPADPSTLLKLLHMPTDKLKDFVSFVFGDRSTHQEPDLQDPTTTNARKLIARLEKRMMFAKYAIEKCYLHYLLAQTHLQQDHHDECAFSARQGIKESRSCNSNIWKFLNLVQIIKTNAALHKLERTREALEEALPVARDLKSPELVTFIETCMFCNEETVLVKGSVHSRRDSKQSTFSSEHRVSGNY</sequence>
<dbReference type="PhylomeDB" id="B4MRT5"/>
<dbReference type="eggNOG" id="ENOG502S15H">
    <property type="taxonomic scope" value="Eukaryota"/>
</dbReference>
<dbReference type="HOGENOM" id="CLU_035279_0_0_1"/>
<dbReference type="OMA" id="QGRHSEC"/>
<dbReference type="PANTHER" id="PTHR21391">
    <property type="entry name" value="AT04489P-RELATED"/>
    <property type="match status" value="1"/>
</dbReference>
<reference evidence="3" key="1">
    <citation type="submission" date="2006-08" db="EMBL/GenBank/DDBJ databases">
        <authorList>
            <person name="Remington K."/>
            <person name="Strausberg R."/>
            <person name="Sutton G."/>
            <person name="Walenz B."/>
            <person name="Johnson J."/>
            <person name="Utterback T."/>
            <person name="Venter J.C."/>
        </authorList>
    </citation>
    <scope>NUCLEOTIDE SEQUENCE</scope>
    <source>
        <strain evidence="3">TSC#14030-0811.24</strain>
    </source>
</reference>
<keyword evidence="4" id="KW-1185">Reference proteome</keyword>
<proteinExistence type="predicted"/>
<dbReference type="PROSITE" id="PS50005">
    <property type="entry name" value="TPR"/>
    <property type="match status" value="1"/>
</dbReference>
<evidence type="ECO:0000256" key="2">
    <source>
        <dbReference type="SAM" id="Coils"/>
    </source>
</evidence>
<evidence type="ECO:0000313" key="3">
    <source>
        <dbReference type="EMBL" id="EDW74824.1"/>
    </source>
</evidence>
<evidence type="ECO:0000256" key="1">
    <source>
        <dbReference type="PROSITE-ProRule" id="PRU00339"/>
    </source>
</evidence>
<feature type="repeat" description="TPR" evidence="1">
    <location>
        <begin position="30"/>
        <end position="63"/>
    </location>
</feature>
<reference evidence="3" key="3">
    <citation type="journal article" date="2008" name="Bioinformatics">
        <title>Assembly reconciliation.</title>
        <authorList>
            <person name="Zimin A.V."/>
            <person name="Smith D.R."/>
            <person name="Sutton G."/>
            <person name="Yorke J.A."/>
        </authorList>
    </citation>
    <scope>NUCLEOTIDE SEQUENCE</scope>
    <source>
        <strain evidence="3">TSC#14030-0811.24</strain>
    </source>
</reference>
<dbReference type="Gene3D" id="1.25.40.10">
    <property type="entry name" value="Tetratricopeptide repeat domain"/>
    <property type="match status" value="1"/>
</dbReference>
<dbReference type="EMBL" id="CH963850">
    <property type="protein sequence ID" value="EDW74824.1"/>
    <property type="molecule type" value="Genomic_DNA"/>
</dbReference>
<dbReference type="SMR" id="B4MRT5"/>
<dbReference type="InterPro" id="IPR019734">
    <property type="entry name" value="TPR_rpt"/>
</dbReference>
<name>B4MRT5_DROWI</name>
<feature type="coiled-coil region" evidence="2">
    <location>
        <begin position="499"/>
        <end position="526"/>
    </location>
</feature>
<dbReference type="OrthoDB" id="7752111at2759"/>
<keyword evidence="2" id="KW-0175">Coiled coil</keyword>
<gene>
    <name evidence="3" type="primary">Dwil\GK15695</name>
    <name evidence="3" type="ORF">Dwil_GK15695</name>
</gene>
<dbReference type="PANTHER" id="PTHR21391:SF0">
    <property type="entry name" value="AT04489P-RELATED"/>
    <property type="match status" value="1"/>
</dbReference>
<reference evidence="3" key="2">
    <citation type="journal article" date="2007" name="Nature">
        <title>Evolution of genes and genomes on the Drosophila phylogeny.</title>
        <authorList>
            <consortium name="Drosophila 12 Genomes Consortium"/>
            <person name="Clark A.G."/>
            <person name="Eisen M.B."/>
            <person name="Smith D.R."/>
            <person name="Bergman C.M."/>
            <person name="Oliver B."/>
            <person name="Markow T.A."/>
            <person name="Kaufman T.C."/>
            <person name="Kellis M."/>
            <person name="Gelbart W."/>
            <person name="Iyer V.N."/>
            <person name="Pollard D.A."/>
            <person name="Sackton T.B."/>
            <person name="Larracuente A.M."/>
            <person name="Singh N.D."/>
            <person name="Abad J.P."/>
            <person name="Abt D.N."/>
            <person name="Adryan B."/>
            <person name="Aguade M."/>
            <person name="Akashi H."/>
            <person name="Anderson W.W."/>
            <person name="Aquadro C.F."/>
            <person name="Ardell D.H."/>
            <person name="Arguello R."/>
            <person name="Artieri C.G."/>
            <person name="Barbash D.A."/>
            <person name="Barker D."/>
            <person name="Barsanti P."/>
            <person name="Batterham P."/>
            <person name="Batzoglou S."/>
            <person name="Begun D."/>
            <person name="Bhutkar A."/>
            <person name="Blanco E."/>
            <person name="Bosak S.A."/>
            <person name="Bradley R.K."/>
            <person name="Brand A.D."/>
            <person name="Brent M.R."/>
            <person name="Brooks A.N."/>
            <person name="Brown R.H."/>
            <person name="Butlin R.K."/>
            <person name="Caggese C."/>
            <person name="Calvi B.R."/>
            <person name="Bernardo de Carvalho A."/>
            <person name="Caspi A."/>
            <person name="Castrezana S."/>
            <person name="Celniker S.E."/>
            <person name="Chang J.L."/>
            <person name="Chapple C."/>
            <person name="Chatterji S."/>
            <person name="Chinwalla A."/>
            <person name="Civetta A."/>
            <person name="Clifton S.W."/>
            <person name="Comeron J.M."/>
            <person name="Costello J.C."/>
            <person name="Coyne J.A."/>
            <person name="Daub J."/>
            <person name="David R.G."/>
            <person name="Delcher A.L."/>
            <person name="Delehaunty K."/>
            <person name="Do C.B."/>
            <person name="Ebling H."/>
            <person name="Edwards K."/>
            <person name="Eickbush T."/>
            <person name="Evans J.D."/>
            <person name="Filipski A."/>
            <person name="Findeiss S."/>
            <person name="Freyhult E."/>
            <person name="Fulton L."/>
            <person name="Fulton R."/>
            <person name="Garcia A.C."/>
            <person name="Gardiner A."/>
            <person name="Garfield D.A."/>
            <person name="Garvin B.E."/>
            <person name="Gibson G."/>
            <person name="Gilbert D."/>
            <person name="Gnerre S."/>
            <person name="Godfrey J."/>
            <person name="Good R."/>
            <person name="Gotea V."/>
            <person name="Gravely B."/>
            <person name="Greenberg A.J."/>
            <person name="Griffiths-Jones S."/>
            <person name="Gross S."/>
            <person name="Guigo R."/>
            <person name="Gustafson E.A."/>
            <person name="Haerty W."/>
            <person name="Hahn M.W."/>
            <person name="Halligan D.L."/>
            <person name="Halpern A.L."/>
            <person name="Halter G.M."/>
            <person name="Han M.V."/>
            <person name="Heger A."/>
            <person name="Hillier L."/>
            <person name="Hinrichs A.S."/>
            <person name="Holmes I."/>
            <person name="Hoskins R.A."/>
            <person name="Hubisz M.J."/>
            <person name="Hultmark D."/>
            <person name="Huntley M.A."/>
            <person name="Jaffe D.B."/>
            <person name="Jagadeeshan S."/>
            <person name="Jeck W.R."/>
            <person name="Johnson J."/>
            <person name="Jones C.D."/>
            <person name="Jordan W.C."/>
            <person name="Karpen G.H."/>
            <person name="Kataoka E."/>
            <person name="Keightley P.D."/>
            <person name="Kheradpour P."/>
            <person name="Kirkness E.F."/>
            <person name="Koerich L.B."/>
            <person name="Kristiansen K."/>
            <person name="Kudrna D."/>
            <person name="Kulathinal R.J."/>
            <person name="Kumar S."/>
            <person name="Kwok R."/>
            <person name="Lander E."/>
            <person name="Langley C.H."/>
            <person name="Lapoint R."/>
            <person name="Lazzaro B.P."/>
            <person name="Lee S.J."/>
            <person name="Levesque L."/>
            <person name="Li R."/>
            <person name="Lin C.F."/>
            <person name="Lin M.F."/>
            <person name="Lindblad-Toh K."/>
            <person name="Llopart A."/>
            <person name="Long M."/>
            <person name="Low L."/>
            <person name="Lozovsky E."/>
            <person name="Lu J."/>
            <person name="Luo M."/>
            <person name="Machado C.A."/>
            <person name="Makalowski W."/>
            <person name="Marzo M."/>
            <person name="Matsuda M."/>
            <person name="Matzkin L."/>
            <person name="McAllister B."/>
            <person name="McBride C.S."/>
            <person name="McKernan B."/>
            <person name="McKernan K."/>
            <person name="Mendez-Lago M."/>
            <person name="Minx P."/>
            <person name="Mollenhauer M.U."/>
            <person name="Montooth K."/>
            <person name="Mount S.M."/>
            <person name="Mu X."/>
            <person name="Myers E."/>
            <person name="Negre B."/>
            <person name="Newfeld S."/>
            <person name="Nielsen R."/>
            <person name="Noor M.A."/>
            <person name="O'Grady P."/>
            <person name="Pachter L."/>
            <person name="Papaceit M."/>
            <person name="Parisi M.J."/>
            <person name="Parisi M."/>
            <person name="Parts L."/>
            <person name="Pedersen J.S."/>
            <person name="Pesole G."/>
            <person name="Phillippy A.M."/>
            <person name="Ponting C.P."/>
            <person name="Pop M."/>
            <person name="Porcelli D."/>
            <person name="Powell J.R."/>
            <person name="Prohaska S."/>
            <person name="Pruitt K."/>
            <person name="Puig M."/>
            <person name="Quesneville H."/>
            <person name="Ram K.R."/>
            <person name="Rand D."/>
            <person name="Rasmussen M.D."/>
            <person name="Reed L.K."/>
            <person name="Reenan R."/>
            <person name="Reily A."/>
            <person name="Remington K.A."/>
            <person name="Rieger T.T."/>
            <person name="Ritchie M.G."/>
            <person name="Robin C."/>
            <person name="Rogers Y.H."/>
            <person name="Rohde C."/>
            <person name="Rozas J."/>
            <person name="Rubenfield M.J."/>
            <person name="Ruiz A."/>
            <person name="Russo S."/>
            <person name="Salzberg S.L."/>
            <person name="Sanchez-Gracia A."/>
            <person name="Saranga D.J."/>
            <person name="Sato H."/>
            <person name="Schaeffer S.W."/>
            <person name="Schatz M.C."/>
            <person name="Schlenke T."/>
            <person name="Schwartz R."/>
            <person name="Segarra C."/>
            <person name="Singh R.S."/>
            <person name="Sirot L."/>
            <person name="Sirota M."/>
            <person name="Sisneros N.B."/>
            <person name="Smith C.D."/>
            <person name="Smith T.F."/>
            <person name="Spieth J."/>
            <person name="Stage D.E."/>
            <person name="Stark A."/>
            <person name="Stephan W."/>
            <person name="Strausberg R.L."/>
            <person name="Strempel S."/>
            <person name="Sturgill D."/>
            <person name="Sutton G."/>
            <person name="Sutton G.G."/>
            <person name="Tao W."/>
            <person name="Teichmann S."/>
            <person name="Tobari Y.N."/>
            <person name="Tomimura Y."/>
            <person name="Tsolas J.M."/>
            <person name="Valente V.L."/>
            <person name="Venter E."/>
            <person name="Venter J.C."/>
            <person name="Vicario S."/>
            <person name="Vieira F.G."/>
            <person name="Vilella A.J."/>
            <person name="Villasante A."/>
            <person name="Walenz B."/>
            <person name="Wang J."/>
            <person name="Wasserman M."/>
            <person name="Watts T."/>
            <person name="Wilson D."/>
            <person name="Wilson R.K."/>
            <person name="Wing R.A."/>
            <person name="Wolfner M.F."/>
            <person name="Wong A."/>
            <person name="Wong G.K."/>
            <person name="Wu C.I."/>
            <person name="Wu G."/>
            <person name="Yamamoto D."/>
            <person name="Yang H.P."/>
            <person name="Yang S.P."/>
            <person name="Yorke J.A."/>
            <person name="Yoshida K."/>
            <person name="Zdobnov E."/>
            <person name="Zhang P."/>
            <person name="Zhang Y."/>
            <person name="Zimin A.V."/>
            <person name="Baldwin J."/>
            <person name="Abdouelleil A."/>
            <person name="Abdulkadir J."/>
            <person name="Abebe A."/>
            <person name="Abera B."/>
            <person name="Abreu J."/>
            <person name="Acer S.C."/>
            <person name="Aftuck L."/>
            <person name="Alexander A."/>
            <person name="An P."/>
            <person name="Anderson E."/>
            <person name="Anderson S."/>
            <person name="Arachi H."/>
            <person name="Azer M."/>
            <person name="Bachantsang P."/>
            <person name="Barry A."/>
            <person name="Bayul T."/>
            <person name="Berlin A."/>
            <person name="Bessette D."/>
            <person name="Bloom T."/>
            <person name="Blye J."/>
            <person name="Boguslavskiy L."/>
            <person name="Bonnet C."/>
            <person name="Boukhgalter B."/>
            <person name="Bourzgui I."/>
            <person name="Brown A."/>
            <person name="Cahill P."/>
            <person name="Channer S."/>
            <person name="Cheshatsang Y."/>
            <person name="Chuda L."/>
            <person name="Citroen M."/>
            <person name="Collymore A."/>
            <person name="Cooke P."/>
            <person name="Costello M."/>
            <person name="D'Aco K."/>
            <person name="Daza R."/>
            <person name="De Haan G."/>
            <person name="DeGray S."/>
            <person name="DeMaso C."/>
            <person name="Dhargay N."/>
            <person name="Dooley K."/>
            <person name="Dooley E."/>
            <person name="Doricent M."/>
            <person name="Dorje P."/>
            <person name="Dorjee K."/>
            <person name="Dupes A."/>
            <person name="Elong R."/>
            <person name="Falk J."/>
            <person name="Farina A."/>
            <person name="Faro S."/>
            <person name="Ferguson D."/>
            <person name="Fisher S."/>
            <person name="Foley C.D."/>
            <person name="Franke A."/>
            <person name="Friedrich D."/>
            <person name="Gadbois L."/>
            <person name="Gearin G."/>
            <person name="Gearin C.R."/>
            <person name="Giannoukos G."/>
            <person name="Goode T."/>
            <person name="Graham J."/>
            <person name="Grandbois E."/>
            <person name="Grewal S."/>
            <person name="Gyaltsen K."/>
            <person name="Hafez N."/>
            <person name="Hagos B."/>
            <person name="Hall J."/>
            <person name="Henson C."/>
            <person name="Hollinger A."/>
            <person name="Honan T."/>
            <person name="Huard M.D."/>
            <person name="Hughes L."/>
            <person name="Hurhula B."/>
            <person name="Husby M.E."/>
            <person name="Kamat A."/>
            <person name="Kanga B."/>
            <person name="Kashin S."/>
            <person name="Khazanovich D."/>
            <person name="Kisner P."/>
            <person name="Lance K."/>
            <person name="Lara M."/>
            <person name="Lee W."/>
            <person name="Lennon N."/>
            <person name="Letendre F."/>
            <person name="LeVine R."/>
            <person name="Lipovsky A."/>
            <person name="Liu X."/>
            <person name="Liu J."/>
            <person name="Liu S."/>
            <person name="Lokyitsang T."/>
            <person name="Lokyitsang Y."/>
            <person name="Lubonja R."/>
            <person name="Lui A."/>
            <person name="MacDonald P."/>
            <person name="Magnisalis V."/>
            <person name="Maru K."/>
            <person name="Matthews C."/>
            <person name="McCusker W."/>
            <person name="McDonough S."/>
            <person name="Mehta T."/>
            <person name="Meldrim J."/>
            <person name="Meneus L."/>
            <person name="Mihai O."/>
            <person name="Mihalev A."/>
            <person name="Mihova T."/>
            <person name="Mittelman R."/>
            <person name="Mlenga V."/>
            <person name="Montmayeur A."/>
            <person name="Mulrain L."/>
            <person name="Navidi A."/>
            <person name="Naylor J."/>
            <person name="Negash T."/>
            <person name="Nguyen T."/>
            <person name="Nguyen N."/>
            <person name="Nicol R."/>
            <person name="Norbu C."/>
            <person name="Norbu N."/>
            <person name="Novod N."/>
            <person name="O'Neill B."/>
            <person name="Osman S."/>
            <person name="Markiewicz E."/>
            <person name="Oyono O.L."/>
            <person name="Patti C."/>
            <person name="Phunkhang P."/>
            <person name="Pierre F."/>
            <person name="Priest M."/>
            <person name="Raghuraman S."/>
            <person name="Rege F."/>
            <person name="Reyes R."/>
            <person name="Rise C."/>
            <person name="Rogov P."/>
            <person name="Ross K."/>
            <person name="Ryan E."/>
            <person name="Settipalli S."/>
            <person name="Shea T."/>
            <person name="Sherpa N."/>
            <person name="Shi L."/>
            <person name="Shih D."/>
            <person name="Sparrow T."/>
            <person name="Spaulding J."/>
            <person name="Stalker J."/>
            <person name="Stange-Thomann N."/>
            <person name="Stavropoulos S."/>
            <person name="Stone C."/>
            <person name="Strader C."/>
            <person name="Tesfaye S."/>
            <person name="Thomson T."/>
            <person name="Thoulutsang Y."/>
            <person name="Thoulutsang D."/>
            <person name="Topham K."/>
            <person name="Topping I."/>
            <person name="Tsamla T."/>
            <person name="Vassiliev H."/>
            <person name="Vo A."/>
            <person name="Wangchuk T."/>
            <person name="Wangdi T."/>
            <person name="Weiand M."/>
            <person name="Wilkinson J."/>
            <person name="Wilson A."/>
            <person name="Yadav S."/>
            <person name="Young G."/>
            <person name="Yu Q."/>
            <person name="Zembek L."/>
            <person name="Zhong D."/>
            <person name="Zimmer A."/>
            <person name="Zwirko Z."/>
            <person name="Jaffe D.B."/>
            <person name="Alvarez P."/>
            <person name="Brockman W."/>
            <person name="Butler J."/>
            <person name="Chin C."/>
            <person name="Gnerre S."/>
            <person name="Grabherr M."/>
            <person name="Kleber M."/>
            <person name="Mauceli E."/>
            <person name="MacCallum I."/>
        </authorList>
    </citation>
    <scope>NUCLEOTIDE SEQUENCE [LARGE SCALE GENOMIC DNA]</scope>
    <source>
        <strain evidence="3">TSC#14030-0811.24</strain>
    </source>
</reference>
<accession>B4MRT5</accession>
<evidence type="ECO:0000313" key="4">
    <source>
        <dbReference type="Proteomes" id="UP000007798"/>
    </source>
</evidence>
<dbReference type="InterPro" id="IPR011990">
    <property type="entry name" value="TPR-like_helical_dom_sf"/>
</dbReference>
<keyword evidence="1" id="KW-0802">TPR repeat</keyword>
<reference evidence="3" key="4">
    <citation type="submission" date="2008-06" db="EMBL/GenBank/DDBJ databases">
        <authorList>
            <consortium name="FlyBase"/>
        </authorList>
    </citation>
    <scope>NUCLEOTIDE SEQUENCE</scope>
    <source>
        <strain evidence="3">TSC#14030-0811.24</strain>
    </source>
</reference>
<organism evidence="3 4">
    <name type="scientific">Drosophila willistoni</name>
    <name type="common">Fruit fly</name>
    <dbReference type="NCBI Taxonomy" id="7260"/>
    <lineage>
        <taxon>Eukaryota</taxon>
        <taxon>Metazoa</taxon>
        <taxon>Ecdysozoa</taxon>
        <taxon>Arthropoda</taxon>
        <taxon>Hexapoda</taxon>
        <taxon>Insecta</taxon>
        <taxon>Pterygota</taxon>
        <taxon>Neoptera</taxon>
        <taxon>Endopterygota</taxon>
        <taxon>Diptera</taxon>
        <taxon>Brachycera</taxon>
        <taxon>Muscomorpha</taxon>
        <taxon>Ephydroidea</taxon>
        <taxon>Drosophilidae</taxon>
        <taxon>Drosophila</taxon>
        <taxon>Sophophora</taxon>
    </lineage>
</organism>